<dbReference type="EMBL" id="CP022604">
    <property type="protein sequence ID" value="ASV85068.1"/>
    <property type="molecule type" value="Genomic_DNA"/>
</dbReference>
<evidence type="ECO:0000313" key="1">
    <source>
        <dbReference type="EMBL" id="ASV85068.1"/>
    </source>
</evidence>
<dbReference type="KEGG" id="och:CES85_2454"/>
<accession>A0A248UEF5</accession>
<sequence>MWLTCFNFFNQDAADLALVGSQRALLRSFQQLPECSAL</sequence>
<proteinExistence type="predicted"/>
<gene>
    <name evidence="1" type="ORF">CES85_2454</name>
</gene>
<reference evidence="1 2" key="1">
    <citation type="submission" date="2017-07" db="EMBL/GenBank/DDBJ databases">
        <title>Phylogenetic study on the rhizospheric bacterium Ochrobactrum sp. A44.</title>
        <authorList>
            <person name="Krzyzanowska D.M."/>
            <person name="Ossowicki A."/>
            <person name="Rajewska M."/>
            <person name="Maciag T."/>
            <person name="Kaczynski Z."/>
            <person name="Czerwicka M."/>
            <person name="Jafra S."/>
        </authorList>
    </citation>
    <scope>NUCLEOTIDE SEQUENCE [LARGE SCALE GENOMIC DNA]</scope>
    <source>
        <strain evidence="1 2">A44</strain>
    </source>
</reference>
<protein>
    <submittedName>
        <fullName evidence="1">Uncharacterized protein</fullName>
    </submittedName>
</protein>
<organism evidence="1 2">
    <name type="scientific">Ochrobactrum quorumnocens</name>
    <dbReference type="NCBI Taxonomy" id="271865"/>
    <lineage>
        <taxon>Bacteria</taxon>
        <taxon>Pseudomonadati</taxon>
        <taxon>Pseudomonadota</taxon>
        <taxon>Alphaproteobacteria</taxon>
        <taxon>Hyphomicrobiales</taxon>
        <taxon>Brucellaceae</taxon>
        <taxon>Brucella/Ochrobactrum group</taxon>
        <taxon>Ochrobactrum</taxon>
    </lineage>
</organism>
<dbReference type="Proteomes" id="UP000215256">
    <property type="component" value="Chromosome 1"/>
</dbReference>
<dbReference type="AlphaFoldDB" id="A0A248UEF5"/>
<name>A0A248UEF5_9HYPH</name>
<evidence type="ECO:0000313" key="2">
    <source>
        <dbReference type="Proteomes" id="UP000215256"/>
    </source>
</evidence>